<feature type="compositionally biased region" description="Low complexity" evidence="14">
    <location>
        <begin position="516"/>
        <end position="534"/>
    </location>
</feature>
<dbReference type="HOGENOM" id="CLU_002664_0_2_1"/>
<dbReference type="PROSITE" id="PS00107">
    <property type="entry name" value="PROTEIN_KINASE_ATP"/>
    <property type="match status" value="1"/>
</dbReference>
<keyword evidence="9" id="KW-0418">Kinase</keyword>
<feature type="domain" description="Protein kinase" evidence="15">
    <location>
        <begin position="114"/>
        <end position="380"/>
    </location>
</feature>
<feature type="binding site" evidence="13">
    <location>
        <position position="143"/>
    </location>
    <ligand>
        <name>ATP</name>
        <dbReference type="ChEBI" id="CHEBI:30616"/>
    </ligand>
</feature>
<feature type="compositionally biased region" description="Basic and acidic residues" evidence="14">
    <location>
        <begin position="35"/>
        <end position="49"/>
    </location>
</feature>
<evidence type="ECO:0000256" key="9">
    <source>
        <dbReference type="ARBA" id="ARBA00022777"/>
    </source>
</evidence>
<name>G0SA62_CHATD</name>
<dbReference type="PROSITE" id="PS00108">
    <property type="entry name" value="PROTEIN_KINASE_ST"/>
    <property type="match status" value="1"/>
</dbReference>
<dbReference type="InterPro" id="IPR008271">
    <property type="entry name" value="Ser/Thr_kinase_AS"/>
</dbReference>
<evidence type="ECO:0000256" key="4">
    <source>
        <dbReference type="ARBA" id="ARBA00022490"/>
    </source>
</evidence>
<dbReference type="GO" id="GO:0005524">
    <property type="term" value="F:ATP binding"/>
    <property type="evidence" value="ECO:0007669"/>
    <property type="project" value="UniProtKB-UniRule"/>
</dbReference>
<dbReference type="GO" id="GO:0071944">
    <property type="term" value="C:cell periphery"/>
    <property type="evidence" value="ECO:0007669"/>
    <property type="project" value="UniProtKB-ARBA"/>
</dbReference>
<accession>G0SA62</accession>
<keyword evidence="7" id="KW-0808">Transferase</keyword>
<keyword evidence="4" id="KW-0963">Cytoplasm</keyword>
<dbReference type="InterPro" id="IPR001772">
    <property type="entry name" value="KA1_dom"/>
</dbReference>
<gene>
    <name evidence="17" type="ORF">CTHT_0041130</name>
</gene>
<dbReference type="AlphaFoldDB" id="G0SA62"/>
<dbReference type="GO" id="GO:0035556">
    <property type="term" value="P:intracellular signal transduction"/>
    <property type="evidence" value="ECO:0007669"/>
    <property type="project" value="TreeGrafter"/>
</dbReference>
<feature type="region of interest" description="Disordered" evidence="14">
    <location>
        <begin position="1"/>
        <end position="106"/>
    </location>
</feature>
<dbReference type="GO" id="GO:0005737">
    <property type="term" value="C:cytoplasm"/>
    <property type="evidence" value="ECO:0007669"/>
    <property type="project" value="UniProtKB-SubCell"/>
</dbReference>
<evidence type="ECO:0000259" key="16">
    <source>
        <dbReference type="PROSITE" id="PS50032"/>
    </source>
</evidence>
<dbReference type="OrthoDB" id="1928777at2759"/>
<keyword evidence="5" id="KW-0723">Serine/threonine-protein kinase</keyword>
<dbReference type="KEGG" id="cthr:CTHT_0041130"/>
<dbReference type="EC" id="2.7.11.1" evidence="3"/>
<dbReference type="PANTHER" id="PTHR24346:SF82">
    <property type="entry name" value="KP78A-RELATED"/>
    <property type="match status" value="1"/>
</dbReference>
<comment type="catalytic activity">
    <reaction evidence="12">
        <text>L-seryl-[protein] + ATP = O-phospho-L-seryl-[protein] + ADP + H(+)</text>
        <dbReference type="Rhea" id="RHEA:17989"/>
        <dbReference type="Rhea" id="RHEA-COMP:9863"/>
        <dbReference type="Rhea" id="RHEA-COMP:11604"/>
        <dbReference type="ChEBI" id="CHEBI:15378"/>
        <dbReference type="ChEBI" id="CHEBI:29999"/>
        <dbReference type="ChEBI" id="CHEBI:30616"/>
        <dbReference type="ChEBI" id="CHEBI:83421"/>
        <dbReference type="ChEBI" id="CHEBI:456216"/>
        <dbReference type="EC" id="2.7.11.1"/>
    </reaction>
</comment>
<dbReference type="CDD" id="cd12121">
    <property type="entry name" value="MARK_C_like"/>
    <property type="match status" value="1"/>
</dbReference>
<evidence type="ECO:0000256" key="2">
    <source>
        <dbReference type="ARBA" id="ARBA00010791"/>
    </source>
</evidence>
<dbReference type="FunFam" id="1.10.510.10:FF:000333">
    <property type="entry name" value="Non-specific serine/threonine protein kinase"/>
    <property type="match status" value="1"/>
</dbReference>
<dbReference type="GO" id="GO:0106310">
    <property type="term" value="F:protein serine kinase activity"/>
    <property type="evidence" value="ECO:0007669"/>
    <property type="project" value="RHEA"/>
</dbReference>
<evidence type="ECO:0000256" key="12">
    <source>
        <dbReference type="ARBA" id="ARBA00048679"/>
    </source>
</evidence>
<dbReference type="eggNOG" id="KOG0583">
    <property type="taxonomic scope" value="Eukaryota"/>
</dbReference>
<comment type="catalytic activity">
    <reaction evidence="11">
        <text>L-threonyl-[protein] + ATP = O-phospho-L-threonyl-[protein] + ADP + H(+)</text>
        <dbReference type="Rhea" id="RHEA:46608"/>
        <dbReference type="Rhea" id="RHEA-COMP:11060"/>
        <dbReference type="Rhea" id="RHEA-COMP:11605"/>
        <dbReference type="ChEBI" id="CHEBI:15378"/>
        <dbReference type="ChEBI" id="CHEBI:30013"/>
        <dbReference type="ChEBI" id="CHEBI:30616"/>
        <dbReference type="ChEBI" id="CHEBI:61977"/>
        <dbReference type="ChEBI" id="CHEBI:456216"/>
        <dbReference type="EC" id="2.7.11.1"/>
    </reaction>
</comment>
<dbReference type="InterPro" id="IPR000719">
    <property type="entry name" value="Prot_kinase_dom"/>
</dbReference>
<dbReference type="OMA" id="NSADYRP"/>
<dbReference type="STRING" id="759272.G0SA62"/>
<dbReference type="Pfam" id="PF02149">
    <property type="entry name" value="KA1"/>
    <property type="match status" value="1"/>
</dbReference>
<feature type="domain" description="KA1" evidence="16">
    <location>
        <begin position="804"/>
        <end position="853"/>
    </location>
</feature>
<evidence type="ECO:0000313" key="18">
    <source>
        <dbReference type="Proteomes" id="UP000008066"/>
    </source>
</evidence>
<sequence>MASAPPAGVDRAELPIRSQSVRTPRRPPTSSRPEPLPRSESSTRAESSRPHRRPSQRSTSTAAPSPRHPQESDMPPPAPPSSATHTYNQADDPGIQRTSKHRYRTVIPAPSGNYAFIKTIGQGSMGKVKLAKKEGTGELVACKIIERVSPDDGRTSKEEREKADAAREDRNAREAAIVSLLHHQYICALRDNLRTRWHWYMLFEYVNGGQMLDYIISHGKLKEKQARKFARQIASAVDYCHRNSIVHRDLKIENILISKTGDIKIIDFGLSNLFSPDENRKLKTYCGSLYFAAPELLQARPYTGPEVDIWSFGVVLFVLVCGKVPFDDQYMPALHQKIKKGHVDYPNWLSSECKHLISRMLVTDPKQRATMHEVMNHPWMVKGYNGPPENYMPYREPLKLPLDDEVIRHMTGFKFGPPEQIREQLTNLILSPKYQAAARRWEKEREQAQSVTKDAEKRRGFGFDFYKRRNSITSKETLTTTSSEGLALGEDILNAYDPLISIYYLVKEKLERERQAQAQQLSAPPAVQQVPASPHQSHAHVPPSPVVRPKEKHSMAEIAPPQPAHTEGSDGRTRHRARSHSEDQVREAVNNSLLTPEMIPQTKKTSGGGGNGPVSLLRRLSTRDRRREPGNPEGRSGTLIQKSVSMRAKSLGHARRESIQARRARREAEAREQQAQNPQSPMHQPPSVREETDAELVNAGVDAGETSGGSHDRLGSSSEDPDLVRPVYLKGIFSVSTTSTKPLPQIRADIKRVLRMLAVEFTEIRGGFSCTYRPSVIVPGDRDVGERRNSFQFSSQHDASRDRERVADGEIKFEIVIVKVPIVSLHGVQFKRVGGDTWQYKTMAGQIVKELRL</sequence>
<keyword evidence="8 13" id="KW-0547">Nucleotide-binding</keyword>
<keyword evidence="10 13" id="KW-0067">ATP-binding</keyword>
<dbReference type="CDD" id="cd14077">
    <property type="entry name" value="STKc_Kin1_2"/>
    <property type="match status" value="1"/>
</dbReference>
<evidence type="ECO:0000313" key="17">
    <source>
        <dbReference type="EMBL" id="EGS19634.1"/>
    </source>
</evidence>
<comment type="similarity">
    <text evidence="2">Belongs to the protein kinase superfamily. CAMK Ser/Thr protein kinase family. NIM1 subfamily.</text>
</comment>
<dbReference type="PROSITE" id="PS50032">
    <property type="entry name" value="KA1"/>
    <property type="match status" value="1"/>
</dbReference>
<dbReference type="Gene3D" id="3.30.310.80">
    <property type="entry name" value="Kinase associated domain 1, KA1"/>
    <property type="match status" value="1"/>
</dbReference>
<dbReference type="PROSITE" id="PS50011">
    <property type="entry name" value="PROTEIN_KINASE_DOM"/>
    <property type="match status" value="1"/>
</dbReference>
<keyword evidence="18" id="KW-1185">Reference proteome</keyword>
<evidence type="ECO:0000256" key="3">
    <source>
        <dbReference type="ARBA" id="ARBA00012513"/>
    </source>
</evidence>
<dbReference type="RefSeq" id="XP_006694519.1">
    <property type="nucleotide sequence ID" value="XM_006694456.1"/>
</dbReference>
<dbReference type="Proteomes" id="UP000008066">
    <property type="component" value="Unassembled WGS sequence"/>
</dbReference>
<dbReference type="InterPro" id="IPR017441">
    <property type="entry name" value="Protein_kinase_ATP_BS"/>
</dbReference>
<evidence type="ECO:0000256" key="5">
    <source>
        <dbReference type="ARBA" id="ARBA00022527"/>
    </source>
</evidence>
<evidence type="ECO:0000259" key="15">
    <source>
        <dbReference type="PROSITE" id="PS50011"/>
    </source>
</evidence>
<dbReference type="Pfam" id="PF00069">
    <property type="entry name" value="Pkinase"/>
    <property type="match status" value="1"/>
</dbReference>
<dbReference type="SMART" id="SM00220">
    <property type="entry name" value="S_TKc"/>
    <property type="match status" value="1"/>
</dbReference>
<proteinExistence type="inferred from homology"/>
<dbReference type="Gene3D" id="1.10.510.10">
    <property type="entry name" value="Transferase(Phosphotransferase) domain 1"/>
    <property type="match status" value="1"/>
</dbReference>
<dbReference type="PANTHER" id="PTHR24346">
    <property type="entry name" value="MAP/MICROTUBULE AFFINITY-REGULATING KINASE"/>
    <property type="match status" value="1"/>
</dbReference>
<evidence type="ECO:0000256" key="13">
    <source>
        <dbReference type="PROSITE-ProRule" id="PRU10141"/>
    </source>
</evidence>
<dbReference type="InterPro" id="IPR011009">
    <property type="entry name" value="Kinase-like_dom_sf"/>
</dbReference>
<dbReference type="EMBL" id="GL988043">
    <property type="protein sequence ID" value="EGS19634.1"/>
    <property type="molecule type" value="Genomic_DNA"/>
</dbReference>
<evidence type="ECO:0000256" key="1">
    <source>
        <dbReference type="ARBA" id="ARBA00004496"/>
    </source>
</evidence>
<feature type="compositionally biased region" description="Basic and acidic residues" evidence="14">
    <location>
        <begin position="654"/>
        <end position="672"/>
    </location>
</feature>
<feature type="compositionally biased region" description="Low complexity" evidence="14">
    <location>
        <begin position="17"/>
        <end position="34"/>
    </location>
</feature>
<evidence type="ECO:0000256" key="14">
    <source>
        <dbReference type="SAM" id="MobiDB-lite"/>
    </source>
</evidence>
<evidence type="ECO:0000256" key="10">
    <source>
        <dbReference type="ARBA" id="ARBA00022840"/>
    </source>
</evidence>
<evidence type="ECO:0000256" key="8">
    <source>
        <dbReference type="ARBA" id="ARBA00022741"/>
    </source>
</evidence>
<protein>
    <recommendedName>
        <fullName evidence="3">non-specific serine/threonine protein kinase</fullName>
        <ecNumber evidence="3">2.7.11.1</ecNumber>
    </recommendedName>
</protein>
<reference evidence="17 18" key="1">
    <citation type="journal article" date="2011" name="Cell">
        <title>Insight into structure and assembly of the nuclear pore complex by utilizing the genome of a eukaryotic thermophile.</title>
        <authorList>
            <person name="Amlacher S."/>
            <person name="Sarges P."/>
            <person name="Flemming D."/>
            <person name="van Noort V."/>
            <person name="Kunze R."/>
            <person name="Devos D.P."/>
            <person name="Arumugam M."/>
            <person name="Bork P."/>
            <person name="Hurt E."/>
        </authorList>
    </citation>
    <scope>NUCLEOTIDE SEQUENCE [LARGE SCALE GENOMIC DNA]</scope>
    <source>
        <strain evidence="18">DSM 1495 / CBS 144.50 / IMI 039719</strain>
    </source>
</reference>
<dbReference type="SUPFAM" id="SSF103243">
    <property type="entry name" value="KA1-like"/>
    <property type="match status" value="1"/>
</dbReference>
<evidence type="ECO:0000256" key="6">
    <source>
        <dbReference type="ARBA" id="ARBA00022553"/>
    </source>
</evidence>
<feature type="region of interest" description="Disordered" evidence="14">
    <location>
        <begin position="516"/>
        <end position="722"/>
    </location>
</feature>
<comment type="subcellular location">
    <subcellularLocation>
        <location evidence="1">Cytoplasm</location>
    </subcellularLocation>
</comment>
<feature type="compositionally biased region" description="Basic and acidic residues" evidence="14">
    <location>
        <begin position="621"/>
        <end position="630"/>
    </location>
</feature>
<evidence type="ECO:0000256" key="11">
    <source>
        <dbReference type="ARBA" id="ARBA00047899"/>
    </source>
</evidence>
<dbReference type="SUPFAM" id="SSF56112">
    <property type="entry name" value="Protein kinase-like (PK-like)"/>
    <property type="match status" value="1"/>
</dbReference>
<dbReference type="InterPro" id="IPR028375">
    <property type="entry name" value="KA1/Ssp2_C"/>
</dbReference>
<dbReference type="GO" id="GO:0004674">
    <property type="term" value="F:protein serine/threonine kinase activity"/>
    <property type="evidence" value="ECO:0007669"/>
    <property type="project" value="UniProtKB-KW"/>
</dbReference>
<dbReference type="GeneID" id="18258151"/>
<keyword evidence="6" id="KW-0597">Phosphoprotein</keyword>
<organism evidence="18">
    <name type="scientific">Chaetomium thermophilum (strain DSM 1495 / CBS 144.50 / IMI 039719)</name>
    <name type="common">Thermochaetoides thermophila</name>
    <dbReference type="NCBI Taxonomy" id="759272"/>
    <lineage>
        <taxon>Eukaryota</taxon>
        <taxon>Fungi</taxon>
        <taxon>Dikarya</taxon>
        <taxon>Ascomycota</taxon>
        <taxon>Pezizomycotina</taxon>
        <taxon>Sordariomycetes</taxon>
        <taxon>Sordariomycetidae</taxon>
        <taxon>Sordariales</taxon>
        <taxon>Chaetomiaceae</taxon>
        <taxon>Thermochaetoides</taxon>
    </lineage>
</organism>
<dbReference type="GO" id="GO:0000226">
    <property type="term" value="P:microtubule cytoskeleton organization"/>
    <property type="evidence" value="ECO:0007669"/>
    <property type="project" value="TreeGrafter"/>
</dbReference>
<evidence type="ECO:0000256" key="7">
    <source>
        <dbReference type="ARBA" id="ARBA00022679"/>
    </source>
</evidence>